<dbReference type="PANTHER" id="PTHR43625:SF78">
    <property type="entry name" value="PYRIDOXAL REDUCTASE-RELATED"/>
    <property type="match status" value="1"/>
</dbReference>
<reference evidence="3 4" key="1">
    <citation type="submission" date="2023-01" db="EMBL/GenBank/DDBJ databases">
        <title>Analysis of 21 Apiospora genomes using comparative genomics revels a genus with tremendous synthesis potential of carbohydrate active enzymes and secondary metabolites.</title>
        <authorList>
            <person name="Sorensen T."/>
        </authorList>
    </citation>
    <scope>NUCLEOTIDE SEQUENCE [LARGE SCALE GENOMIC DNA]</scope>
    <source>
        <strain evidence="3 4">CBS 83171</strain>
    </source>
</reference>
<dbReference type="Gene3D" id="3.20.20.100">
    <property type="entry name" value="NADP-dependent oxidoreductase domain"/>
    <property type="match status" value="1"/>
</dbReference>
<keyword evidence="4" id="KW-1185">Reference proteome</keyword>
<dbReference type="InterPro" id="IPR050791">
    <property type="entry name" value="Aldo-Keto_reductase"/>
</dbReference>
<dbReference type="SUPFAM" id="SSF51430">
    <property type="entry name" value="NAD(P)-linked oxidoreductase"/>
    <property type="match status" value="1"/>
</dbReference>
<dbReference type="PANTHER" id="PTHR43625">
    <property type="entry name" value="AFLATOXIN B1 ALDEHYDE REDUCTASE"/>
    <property type="match status" value="1"/>
</dbReference>
<dbReference type="EMBL" id="JAQQWM010000007">
    <property type="protein sequence ID" value="KAK8057088.1"/>
    <property type="molecule type" value="Genomic_DNA"/>
</dbReference>
<comment type="caution">
    <text evidence="3">The sequence shown here is derived from an EMBL/GenBank/DDBJ whole genome shotgun (WGS) entry which is preliminary data.</text>
</comment>
<feature type="domain" description="NADP-dependent oxidoreductase" evidence="2">
    <location>
        <begin position="36"/>
        <end position="203"/>
    </location>
</feature>
<gene>
    <name evidence="3" type="ORF">PG996_011025</name>
</gene>
<evidence type="ECO:0000256" key="1">
    <source>
        <dbReference type="ARBA" id="ARBA00023002"/>
    </source>
</evidence>
<name>A0ABR1UDV8_9PEZI</name>
<organism evidence="3 4">
    <name type="scientific">Apiospora saccharicola</name>
    <dbReference type="NCBI Taxonomy" id="335842"/>
    <lineage>
        <taxon>Eukaryota</taxon>
        <taxon>Fungi</taxon>
        <taxon>Dikarya</taxon>
        <taxon>Ascomycota</taxon>
        <taxon>Pezizomycotina</taxon>
        <taxon>Sordariomycetes</taxon>
        <taxon>Xylariomycetidae</taxon>
        <taxon>Amphisphaeriales</taxon>
        <taxon>Apiosporaceae</taxon>
        <taxon>Apiospora</taxon>
    </lineage>
</organism>
<dbReference type="InterPro" id="IPR036812">
    <property type="entry name" value="NAD(P)_OxRdtase_dom_sf"/>
</dbReference>
<proteinExistence type="predicted"/>
<sequence length="224" mass="24636">MSPGLTHGRAVHYDEAVAAMKAALDGGANFWNGGTFKTLIAEGQIGSYGLSEVKADTVRRAHAVHPIGAVEVELSLFSRHALLGQGSVVETCRELGIPVVAYSPLDRGWLTGELKRRQDLAPDDYRHGFPRFQPGNFEKNVRLAELVADLARARGYTSSKVALAWVKRQGAIPIPGSTKAKRVEENCKEVVLSDEDVEALQKKVDEVEIVGHRYPELFHEHLEM</sequence>
<protein>
    <submittedName>
        <fullName evidence="3">Aldo/keto reductase</fullName>
    </submittedName>
</protein>
<dbReference type="Proteomes" id="UP001446871">
    <property type="component" value="Unassembled WGS sequence"/>
</dbReference>
<evidence type="ECO:0000313" key="4">
    <source>
        <dbReference type="Proteomes" id="UP001446871"/>
    </source>
</evidence>
<evidence type="ECO:0000313" key="3">
    <source>
        <dbReference type="EMBL" id="KAK8057088.1"/>
    </source>
</evidence>
<dbReference type="Pfam" id="PF00248">
    <property type="entry name" value="Aldo_ket_red"/>
    <property type="match status" value="1"/>
</dbReference>
<keyword evidence="1" id="KW-0560">Oxidoreductase</keyword>
<evidence type="ECO:0000259" key="2">
    <source>
        <dbReference type="Pfam" id="PF00248"/>
    </source>
</evidence>
<accession>A0ABR1UDV8</accession>
<dbReference type="InterPro" id="IPR023210">
    <property type="entry name" value="NADP_OxRdtase_dom"/>
</dbReference>